<name>A0A0F8ZWZ7_9ZZZZ</name>
<gene>
    <name evidence="2" type="ORF">LCGC14_2983700</name>
</gene>
<comment type="caution">
    <text evidence="2">The sequence shown here is derived from an EMBL/GenBank/DDBJ whole genome shotgun (WGS) entry which is preliminary data.</text>
</comment>
<sequence length="148" mass="16623">MAEERLGVVKAINETGILLVGDRKWLDFSLEDYREPPWDDAREGDEVRLMLSYSKKREKDYIQSIEVIGEDAVPSHDAEPAFPEDDEPPDSPQPRPGPRGGTLTREKALEAAARLCVNRLATHDTTFVSKEVLDLAGEFEAWILRGSD</sequence>
<dbReference type="EMBL" id="LAZR01061003">
    <property type="protein sequence ID" value="KKK64486.1"/>
    <property type="molecule type" value="Genomic_DNA"/>
</dbReference>
<feature type="region of interest" description="Disordered" evidence="1">
    <location>
        <begin position="69"/>
        <end position="105"/>
    </location>
</feature>
<protein>
    <submittedName>
        <fullName evidence="2">Uncharacterized protein</fullName>
    </submittedName>
</protein>
<dbReference type="AlphaFoldDB" id="A0A0F8ZWZ7"/>
<evidence type="ECO:0000256" key="1">
    <source>
        <dbReference type="SAM" id="MobiDB-lite"/>
    </source>
</evidence>
<accession>A0A0F8ZWZ7</accession>
<evidence type="ECO:0000313" key="2">
    <source>
        <dbReference type="EMBL" id="KKK64486.1"/>
    </source>
</evidence>
<proteinExistence type="predicted"/>
<organism evidence="2">
    <name type="scientific">marine sediment metagenome</name>
    <dbReference type="NCBI Taxonomy" id="412755"/>
    <lineage>
        <taxon>unclassified sequences</taxon>
        <taxon>metagenomes</taxon>
        <taxon>ecological metagenomes</taxon>
    </lineage>
</organism>
<reference evidence="2" key="1">
    <citation type="journal article" date="2015" name="Nature">
        <title>Complex archaea that bridge the gap between prokaryotes and eukaryotes.</title>
        <authorList>
            <person name="Spang A."/>
            <person name="Saw J.H."/>
            <person name="Jorgensen S.L."/>
            <person name="Zaremba-Niedzwiedzka K."/>
            <person name="Martijn J."/>
            <person name="Lind A.E."/>
            <person name="van Eijk R."/>
            <person name="Schleper C."/>
            <person name="Guy L."/>
            <person name="Ettema T.J."/>
        </authorList>
    </citation>
    <scope>NUCLEOTIDE SEQUENCE</scope>
</reference>